<dbReference type="Gramene" id="RZC51100">
    <property type="protein sequence ID" value="RZC51100"/>
    <property type="gene ID" value="C5167_019530"/>
</dbReference>
<sequence length="62" mass="7235">MEHHLIDEGDPNANEYFHEMEEATAVLNKAKTSSDIVRYINNYKKEKMKGKEPMLIALQEKI</sequence>
<dbReference type="EMBL" id="CM010716">
    <property type="protein sequence ID" value="RZC51100.1"/>
    <property type="molecule type" value="Genomic_DNA"/>
</dbReference>
<dbReference type="AlphaFoldDB" id="A0A4Y7ITI1"/>
<protein>
    <submittedName>
        <fullName evidence="1">Uncharacterized protein</fullName>
    </submittedName>
</protein>
<keyword evidence="2" id="KW-1185">Reference proteome</keyword>
<gene>
    <name evidence="1" type="ORF">C5167_019530</name>
</gene>
<proteinExistence type="predicted"/>
<dbReference type="Proteomes" id="UP000316621">
    <property type="component" value="Chromosome 2"/>
</dbReference>
<organism evidence="1 2">
    <name type="scientific">Papaver somniferum</name>
    <name type="common">Opium poppy</name>
    <dbReference type="NCBI Taxonomy" id="3469"/>
    <lineage>
        <taxon>Eukaryota</taxon>
        <taxon>Viridiplantae</taxon>
        <taxon>Streptophyta</taxon>
        <taxon>Embryophyta</taxon>
        <taxon>Tracheophyta</taxon>
        <taxon>Spermatophyta</taxon>
        <taxon>Magnoliopsida</taxon>
        <taxon>Ranunculales</taxon>
        <taxon>Papaveraceae</taxon>
        <taxon>Papaveroideae</taxon>
        <taxon>Papaver</taxon>
    </lineage>
</organism>
<accession>A0A4Y7ITI1</accession>
<name>A0A4Y7ITI1_PAPSO</name>
<reference evidence="1 2" key="1">
    <citation type="journal article" date="2018" name="Science">
        <title>The opium poppy genome and morphinan production.</title>
        <authorList>
            <person name="Guo L."/>
            <person name="Winzer T."/>
            <person name="Yang X."/>
            <person name="Li Y."/>
            <person name="Ning Z."/>
            <person name="He Z."/>
            <person name="Teodor R."/>
            <person name="Lu Y."/>
            <person name="Bowser T.A."/>
            <person name="Graham I.A."/>
            <person name="Ye K."/>
        </authorList>
    </citation>
    <scope>NUCLEOTIDE SEQUENCE [LARGE SCALE GENOMIC DNA]</scope>
    <source>
        <strain evidence="2">cv. HN1</strain>
        <tissue evidence="1">Leaves</tissue>
    </source>
</reference>
<evidence type="ECO:0000313" key="1">
    <source>
        <dbReference type="EMBL" id="RZC51100.1"/>
    </source>
</evidence>
<evidence type="ECO:0000313" key="2">
    <source>
        <dbReference type="Proteomes" id="UP000316621"/>
    </source>
</evidence>